<dbReference type="Proteomes" id="UP000199556">
    <property type="component" value="Unassembled WGS sequence"/>
</dbReference>
<dbReference type="AlphaFoldDB" id="A0A1I4PBP5"/>
<dbReference type="RefSeq" id="WP_090483284.1">
    <property type="nucleotide sequence ID" value="NZ_FOUO01000001.1"/>
</dbReference>
<organism evidence="1 2">
    <name type="scientific">Ectothiorhodospira mobilis</name>
    <dbReference type="NCBI Taxonomy" id="195064"/>
    <lineage>
        <taxon>Bacteria</taxon>
        <taxon>Pseudomonadati</taxon>
        <taxon>Pseudomonadota</taxon>
        <taxon>Gammaproteobacteria</taxon>
        <taxon>Chromatiales</taxon>
        <taxon>Ectothiorhodospiraceae</taxon>
        <taxon>Ectothiorhodospira</taxon>
    </lineage>
</organism>
<accession>A0A1I4PBP5</accession>
<gene>
    <name evidence="1" type="ORF">SAMN05421721_101145</name>
</gene>
<dbReference type="STRING" id="195064.SAMN05421721_101145"/>
<name>A0A1I4PBP5_ECTMO</name>
<evidence type="ECO:0000313" key="2">
    <source>
        <dbReference type="Proteomes" id="UP000199556"/>
    </source>
</evidence>
<proteinExistence type="predicted"/>
<dbReference type="OrthoDB" id="5297245at2"/>
<protein>
    <submittedName>
        <fullName evidence="1">Uncharacterized protein</fullName>
    </submittedName>
</protein>
<reference evidence="1 2" key="1">
    <citation type="submission" date="2016-10" db="EMBL/GenBank/DDBJ databases">
        <authorList>
            <person name="de Groot N.N."/>
        </authorList>
    </citation>
    <scope>NUCLEOTIDE SEQUENCE [LARGE SCALE GENOMIC DNA]</scope>
    <source>
        <strain evidence="1 2">DSM 4180</strain>
    </source>
</reference>
<keyword evidence="2" id="KW-1185">Reference proteome</keyword>
<dbReference type="EMBL" id="FOUO01000001">
    <property type="protein sequence ID" value="SFM25161.1"/>
    <property type="molecule type" value="Genomic_DNA"/>
</dbReference>
<evidence type="ECO:0000313" key="1">
    <source>
        <dbReference type="EMBL" id="SFM25161.1"/>
    </source>
</evidence>
<sequence length="74" mass="8386">MDEKDEPMLAEYDFSHGMRGKYAARYREATNIVRLDDDVAALFSNSQEVNEALRALGKIIRQHSEGADEKARQG</sequence>